<dbReference type="EMBL" id="JAUDCG010000012">
    <property type="protein sequence ID" value="MDM8156765.1"/>
    <property type="molecule type" value="Genomic_DNA"/>
</dbReference>
<dbReference type="CDD" id="cd07750">
    <property type="entry name" value="PolyPPase_VTC_like"/>
    <property type="match status" value="1"/>
</dbReference>
<sequence length="243" mass="27607">MTATATTTMAAPITISAHVPLKFRHEQKHQLSLQEGLVLSARLKRLFALDPHAGHDGSYSVHSLYFDTPYDRALREKIDGVDRREKFRLRYYGMDASFVRLEKKMKRGGLCAKRSTRLSEAMLQELLKGNPACLRESDDPLLLELYSKLQGELLRPVCVVSYEREAFLYPHGNVRITLDRKIQTVAVRHFLHPSPPSLSVLADICVLEVKYDAYLPTIVSMAVQVPGRQAMACSKYALCRRFD</sequence>
<proteinExistence type="predicted"/>
<reference evidence="2 3" key="3">
    <citation type="submission" date="2023-06" db="EMBL/GenBank/DDBJ databases">
        <authorList>
            <person name="Zeman M."/>
            <person name="Kubasova T."/>
            <person name="Jahodarova E."/>
            <person name="Nykrynova M."/>
            <person name="Rychlik I."/>
        </authorList>
    </citation>
    <scope>NUCLEOTIDE SEQUENCE [LARGE SCALE GENOMIC DNA]</scope>
    <source>
        <strain evidence="2 3">ET39</strain>
    </source>
</reference>
<protein>
    <submittedName>
        <fullName evidence="2">Polyphosphate polymerase domain-containing protein</fullName>
    </submittedName>
</protein>
<dbReference type="RefSeq" id="WP_289607231.1">
    <property type="nucleotide sequence ID" value="NZ_JAUDCG010000012.1"/>
</dbReference>
<dbReference type="Pfam" id="PF09359">
    <property type="entry name" value="VTC"/>
    <property type="match status" value="1"/>
</dbReference>
<comment type="caution">
    <text evidence="2">The sequence shown here is derived from an EMBL/GenBank/DDBJ whole genome shotgun (WGS) entry which is preliminary data.</text>
</comment>
<reference evidence="3" key="2">
    <citation type="submission" date="2023-06" db="EMBL/GenBank/DDBJ databases">
        <title>Identification and characterization of horizontal gene transfer across gut microbiota members of farm animals based on homology search.</title>
        <authorList>
            <person name="Zeman M."/>
            <person name="Kubasova T."/>
            <person name="Jahodarova E."/>
            <person name="Nykrynova M."/>
            <person name="Rychlik I."/>
        </authorList>
    </citation>
    <scope>NUCLEOTIDE SEQUENCE [LARGE SCALE GENOMIC DNA]</scope>
    <source>
        <strain evidence="3">ET39</strain>
    </source>
</reference>
<reference evidence="2 3" key="1">
    <citation type="submission" date="2023-06" db="EMBL/GenBank/DDBJ databases">
        <title>Identification and characterization of horizontal gene transfer across gut microbiota members of farm animals based on homology search.</title>
        <authorList>
            <person name="Schwarzerova J."/>
            <person name="Nykrynova M."/>
            <person name="Jureckova K."/>
            <person name="Cejkova D."/>
            <person name="Rychlik I."/>
        </authorList>
    </citation>
    <scope>NUCLEOTIDE SEQUENCE [LARGE SCALE GENOMIC DNA]</scope>
    <source>
        <strain evidence="2 3">ET39</strain>
    </source>
</reference>
<evidence type="ECO:0000313" key="2">
    <source>
        <dbReference type="EMBL" id="MDM8156765.1"/>
    </source>
</evidence>
<gene>
    <name evidence="2" type="ORF">QUV96_03825</name>
</gene>
<organism evidence="2 3">
    <name type="scientific">Amedibacillus dolichus</name>
    <dbReference type="NCBI Taxonomy" id="31971"/>
    <lineage>
        <taxon>Bacteria</taxon>
        <taxon>Bacillati</taxon>
        <taxon>Bacillota</taxon>
        <taxon>Erysipelotrichia</taxon>
        <taxon>Erysipelotrichales</taxon>
        <taxon>Erysipelotrichaceae</taxon>
        <taxon>Amedibacillus</taxon>
    </lineage>
</organism>
<keyword evidence="3" id="KW-1185">Reference proteome</keyword>
<feature type="domain" description="VTC" evidence="1">
    <location>
        <begin position="23"/>
        <end position="238"/>
    </location>
</feature>
<accession>A0ABT7UBM1</accession>
<evidence type="ECO:0000259" key="1">
    <source>
        <dbReference type="Pfam" id="PF09359"/>
    </source>
</evidence>
<dbReference type="Gene3D" id="3.20.100.30">
    <property type="entry name" value="VTC, catalytic tunnel domain"/>
    <property type="match status" value="1"/>
</dbReference>
<dbReference type="Proteomes" id="UP001529340">
    <property type="component" value="Unassembled WGS sequence"/>
</dbReference>
<evidence type="ECO:0000313" key="3">
    <source>
        <dbReference type="Proteomes" id="UP001529340"/>
    </source>
</evidence>
<name>A0ABT7UBM1_9FIRM</name>
<dbReference type="InterPro" id="IPR042267">
    <property type="entry name" value="VTC_sf"/>
</dbReference>
<dbReference type="InterPro" id="IPR018966">
    <property type="entry name" value="VTC_domain"/>
</dbReference>